<dbReference type="Proteomes" id="UP000030765">
    <property type="component" value="Unassembled WGS sequence"/>
</dbReference>
<evidence type="ECO:0000313" key="1">
    <source>
        <dbReference type="EMBL" id="KFB41771.1"/>
    </source>
</evidence>
<reference evidence="1 3" key="1">
    <citation type="journal article" date="2014" name="BMC Genomics">
        <title>Genome sequence of Anopheles sinensis provides insight into genetics basis of mosquito competence for malaria parasites.</title>
        <authorList>
            <person name="Zhou D."/>
            <person name="Zhang D."/>
            <person name="Ding G."/>
            <person name="Shi L."/>
            <person name="Hou Q."/>
            <person name="Ye Y."/>
            <person name="Xu Y."/>
            <person name="Zhou H."/>
            <person name="Xiong C."/>
            <person name="Li S."/>
            <person name="Yu J."/>
            <person name="Hong S."/>
            <person name="Yu X."/>
            <person name="Zou P."/>
            <person name="Chen C."/>
            <person name="Chang X."/>
            <person name="Wang W."/>
            <person name="Lv Y."/>
            <person name="Sun Y."/>
            <person name="Ma L."/>
            <person name="Shen B."/>
            <person name="Zhu C."/>
        </authorList>
    </citation>
    <scope>NUCLEOTIDE SEQUENCE [LARGE SCALE GENOMIC DNA]</scope>
</reference>
<dbReference type="VEuPathDB" id="VectorBase:ASIC009415"/>
<reference evidence="2" key="2">
    <citation type="submission" date="2020-05" db="UniProtKB">
        <authorList>
            <consortium name="EnsemblMetazoa"/>
        </authorList>
    </citation>
    <scope>IDENTIFICATION</scope>
</reference>
<dbReference type="EnsemblMetazoa" id="ASIC009415-RA">
    <property type="protein sequence ID" value="ASIC009415-PA"/>
    <property type="gene ID" value="ASIC009415"/>
</dbReference>
<dbReference type="EMBL" id="ATLV01017074">
    <property type="status" value="NOT_ANNOTATED_CDS"/>
    <property type="molecule type" value="Genomic_DNA"/>
</dbReference>
<dbReference type="AlphaFoldDB" id="A0A084VUX7"/>
<accession>A0A084VUX7</accession>
<gene>
    <name evidence="1" type="ORF">ZHAS_00009415</name>
</gene>
<evidence type="ECO:0000313" key="3">
    <source>
        <dbReference type="Proteomes" id="UP000030765"/>
    </source>
</evidence>
<name>A0A084VUX7_ANOSI</name>
<dbReference type="EMBL" id="KE525148">
    <property type="protein sequence ID" value="KFB41771.1"/>
    <property type="molecule type" value="Genomic_DNA"/>
</dbReference>
<proteinExistence type="predicted"/>
<protein>
    <submittedName>
        <fullName evidence="1 2">Plasmid recombination enzyme</fullName>
    </submittedName>
</protein>
<evidence type="ECO:0000313" key="2">
    <source>
        <dbReference type="EnsemblMetazoa" id="ASIC009415-PA"/>
    </source>
</evidence>
<organism evidence="1">
    <name type="scientific">Anopheles sinensis</name>
    <name type="common">Mosquito</name>
    <dbReference type="NCBI Taxonomy" id="74873"/>
    <lineage>
        <taxon>Eukaryota</taxon>
        <taxon>Metazoa</taxon>
        <taxon>Ecdysozoa</taxon>
        <taxon>Arthropoda</taxon>
        <taxon>Hexapoda</taxon>
        <taxon>Insecta</taxon>
        <taxon>Pterygota</taxon>
        <taxon>Neoptera</taxon>
        <taxon>Endopterygota</taxon>
        <taxon>Diptera</taxon>
        <taxon>Nematocera</taxon>
        <taxon>Culicoidea</taxon>
        <taxon>Culicidae</taxon>
        <taxon>Anophelinae</taxon>
        <taxon>Anopheles</taxon>
    </lineage>
</organism>
<sequence>MPFFIVGWPAFEKNNTVLKGSGLSVKYSASPAGFEGLKERKIRTVVNSRIGGVREKMHLTTNGAKERAT</sequence>
<keyword evidence="3" id="KW-1185">Reference proteome</keyword>